<sequence>MTGAERRLWSVGIPVVVGALLLLATQNVGVAITFGLAVGALLAARCRMWALAACAAAWSAAFLAVWALPGPYDSWAGTAVLPVLAGYVTVFLVAWSVGRRVTGSSFRVVATRRPQLSWPSDRRLLTYLFVLLGIAAVTAAVRYRGVLPPLLAENPDAARQVLRQQSNIVIGLLSEAWTLGMAISLLRALSGTLRGSLVFYALAGVFTVGAALGASKNSVLVGVAPALITALSVRRPPLRMARLLPRKLLPRRLLPARFLPAKSVPKTTVVLLIGAVALGAAVYLGGQRTLAGTGTFETEFRSRYGNNALASSAGSLDLSLSSSTETFGRLWSQREHLDPAYGAYSLTFLGARVQPLVGEVDLYGVTSQLSQPYFMNTATFAAIPLLDYGPVGALFFFAALGLAVGASERWFEFSRAPAEQLGRGFIVYFALFGIYELYPLIYPTWLSLVPGLWILHRLGRPAT</sequence>
<proteinExistence type="predicted"/>
<name>A0A3A9XZ33_9ACTN</name>
<keyword evidence="1" id="KW-1133">Transmembrane helix</keyword>
<protein>
    <recommendedName>
        <fullName evidence="4">Oligosaccharide repeat unit polymerase</fullName>
    </recommendedName>
</protein>
<feature type="transmembrane region" description="Helical" evidence="1">
    <location>
        <begin position="124"/>
        <end position="145"/>
    </location>
</feature>
<feature type="transmembrane region" description="Helical" evidence="1">
    <location>
        <begin position="425"/>
        <end position="445"/>
    </location>
</feature>
<dbReference type="Proteomes" id="UP000275865">
    <property type="component" value="Unassembled WGS sequence"/>
</dbReference>
<feature type="transmembrane region" description="Helical" evidence="1">
    <location>
        <begin position="220"/>
        <end position="237"/>
    </location>
</feature>
<reference evidence="2 3" key="1">
    <citation type="submission" date="2018-09" db="EMBL/GenBank/DDBJ databases">
        <title>Micromonospora sp. nov. MS1-9, isolated from a root of Musa sp.</title>
        <authorList>
            <person name="Kuncharoen N."/>
            <person name="Kudo T."/>
            <person name="Ohkuma M."/>
            <person name="Yuki M."/>
            <person name="Tanasupawat S."/>
        </authorList>
    </citation>
    <scope>NUCLEOTIDE SEQUENCE [LARGE SCALE GENOMIC DNA]</scope>
    <source>
        <strain evidence="2 3">MS1-9</strain>
    </source>
</reference>
<evidence type="ECO:0000256" key="1">
    <source>
        <dbReference type="SAM" id="Phobius"/>
    </source>
</evidence>
<feature type="transmembrane region" description="Helical" evidence="1">
    <location>
        <begin position="49"/>
        <end position="69"/>
    </location>
</feature>
<accession>A0A3A9XZ33</accession>
<keyword evidence="1" id="KW-0812">Transmembrane</keyword>
<evidence type="ECO:0008006" key="4">
    <source>
        <dbReference type="Google" id="ProtNLM"/>
    </source>
</evidence>
<feature type="transmembrane region" description="Helical" evidence="1">
    <location>
        <begin position="267"/>
        <end position="286"/>
    </location>
</feature>
<feature type="transmembrane region" description="Helical" evidence="1">
    <location>
        <begin position="165"/>
        <end position="185"/>
    </location>
</feature>
<gene>
    <name evidence="2" type="ORF">D7044_20820</name>
</gene>
<evidence type="ECO:0000313" key="3">
    <source>
        <dbReference type="Proteomes" id="UP000275865"/>
    </source>
</evidence>
<dbReference type="RefSeq" id="WP_120689966.1">
    <property type="nucleotide sequence ID" value="NZ_RAZT01000010.1"/>
</dbReference>
<comment type="caution">
    <text evidence="2">The sequence shown here is derived from an EMBL/GenBank/DDBJ whole genome shotgun (WGS) entry which is preliminary data.</text>
</comment>
<feature type="transmembrane region" description="Helical" evidence="1">
    <location>
        <begin position="380"/>
        <end position="404"/>
    </location>
</feature>
<evidence type="ECO:0000313" key="2">
    <source>
        <dbReference type="EMBL" id="RKN30042.1"/>
    </source>
</evidence>
<feature type="transmembrane region" description="Helical" evidence="1">
    <location>
        <begin position="75"/>
        <end position="97"/>
    </location>
</feature>
<feature type="transmembrane region" description="Helical" evidence="1">
    <location>
        <begin position="197"/>
        <end position="214"/>
    </location>
</feature>
<dbReference type="AlphaFoldDB" id="A0A3A9XZ33"/>
<organism evidence="2 3">
    <name type="scientific">Micromonospora musae</name>
    <dbReference type="NCBI Taxonomy" id="1894970"/>
    <lineage>
        <taxon>Bacteria</taxon>
        <taxon>Bacillati</taxon>
        <taxon>Actinomycetota</taxon>
        <taxon>Actinomycetes</taxon>
        <taxon>Micromonosporales</taxon>
        <taxon>Micromonosporaceae</taxon>
        <taxon>Micromonospora</taxon>
    </lineage>
</organism>
<keyword evidence="1" id="KW-0472">Membrane</keyword>
<dbReference type="EMBL" id="RAZT01000010">
    <property type="protein sequence ID" value="RKN30042.1"/>
    <property type="molecule type" value="Genomic_DNA"/>
</dbReference>
<feature type="transmembrane region" description="Helical" evidence="1">
    <location>
        <begin position="12"/>
        <end position="42"/>
    </location>
</feature>